<accession>A0A9C7Q3P6</accession>
<feature type="domain" description="RING-type" evidence="6">
    <location>
        <begin position="895"/>
        <end position="934"/>
    </location>
</feature>
<dbReference type="InterPro" id="IPR001611">
    <property type="entry name" value="Leu-rich_rpt"/>
</dbReference>
<dbReference type="Gene3D" id="3.80.10.10">
    <property type="entry name" value="Ribonuclease Inhibitor"/>
    <property type="match status" value="4"/>
</dbReference>
<comment type="caution">
    <text evidence="7">The sequence shown here is derived from an EMBL/GenBank/DDBJ whole genome shotgun (WGS) entry which is preliminary data.</text>
</comment>
<dbReference type="InterPro" id="IPR027038">
    <property type="entry name" value="RanGap"/>
</dbReference>
<dbReference type="InterPro" id="IPR001841">
    <property type="entry name" value="Znf_RING"/>
</dbReference>
<dbReference type="GO" id="GO:0005829">
    <property type="term" value="C:cytosol"/>
    <property type="evidence" value="ECO:0007669"/>
    <property type="project" value="TreeGrafter"/>
</dbReference>
<gene>
    <name evidence="7" type="ORF">GpartN1_g7525.t1</name>
</gene>
<reference evidence="7" key="2">
    <citation type="submission" date="2022-01" db="EMBL/GenBank/DDBJ databases">
        <authorList>
            <person name="Hirooka S."/>
            <person name="Miyagishima S.Y."/>
        </authorList>
    </citation>
    <scope>NUCLEOTIDE SEQUENCE</scope>
    <source>
        <strain evidence="7">NBRC 102759</strain>
    </source>
</reference>
<dbReference type="SUPFAM" id="SSF52047">
    <property type="entry name" value="RNI-like"/>
    <property type="match status" value="2"/>
</dbReference>
<dbReference type="OrthoDB" id="120976at2759"/>
<evidence type="ECO:0000313" key="7">
    <source>
        <dbReference type="EMBL" id="GJQ15734.1"/>
    </source>
</evidence>
<keyword evidence="3" id="KW-0862">Zinc</keyword>
<sequence length="1079" mass="122006">MNEEENTRKKGSTVTSSIQQEAPRTVETENSPLEVEQESGKDMMNVDKSSPCSHIYLFTAEESMSPSVPSCYRGTQFTAQHEDISQSEPQRSSTYNASVELLKQGPLNEVSVQWTSKQGSRKTMVYQAKPVFSPRDLENTALEEEIDQRLLTATQLITTAPCKQRIFSELLKQSPVAAADFEFRNENIFLEVLGQIESSERQYFAETSKIIRFDLHRTSQLEDRITEEEWSRTFTEFKQIAVVSSVSDIVNACHWLHVFYSERKNSSLTLFLWIQNKESFQVFNILLRAFDRTYLYVNLNILEEKQLYSLFYQRLTGFKYLRCLVLKDMKMSLKELGSIVKCSFSFFVGYVSCRIICKEFEMVRGSLQNGVKELHVITSELCYHVESVSNSGFKEYWSFSKDFRKRFRFYRDKVKLGYLCKALQENCTLSILDIDSCDMDSDDARRLSEALKRNSTLDTLSIGINKINAEGAKYLSDALKVNSTLSKLSIYANNIGSQGAWHLSEAMKVNSTLKMLRIGCNNIGSEGTKYISKALLENSSLTELCIYGNNIDSQGAKYLSEGLKMNSGLRTFSLGRNSIGSEGMKDLSEAIERNSTLTTLNIYANKIGPVGAKHLFRALERDAKLTALCLGSNSIGPDGAKALSIALRTNKTLKSLQLYSNEVGPQGMKYLCEALEINSTLTTLFIGCNDIGNEGTKYLSEALKINSTLNVLYIYGNNIDSEGAQYLSDMLRRNSALVKMHIYSNNIGSEGVSALIEGLKENYTMRDIFIDNKYDSISSKDASFIRELLYRNSCFRDEICQAISFTKEEKQAKMEILMSADLRIQQSSQSASRAAVLFVSYLKHRRQLCLTDNCDSVVSKSDVLLKPLFLTDFNDSLNLGAHTEYFKSEVDSYRCGICSFICRYPRCSENCSHIFCRDCIARRLDENKACPVCESPCDSWRKVPVLESMINHLSVTCPLQCGWQGLLSVYNNCHQSECMNQMGRCSLCDLKMSLEQFTNEHLIESGCCISCRYCKQSIGAPLMEVHEHYECLMAPIQCSVCERILEYKEILSHSTVCCGAVPALLVNVERDDAVSTTYV</sequence>
<dbReference type="Proteomes" id="UP001061958">
    <property type="component" value="Unassembled WGS sequence"/>
</dbReference>
<evidence type="ECO:0000256" key="5">
    <source>
        <dbReference type="SAM" id="MobiDB-lite"/>
    </source>
</evidence>
<dbReference type="GO" id="GO:0031267">
    <property type="term" value="F:small GTPase binding"/>
    <property type="evidence" value="ECO:0007669"/>
    <property type="project" value="TreeGrafter"/>
</dbReference>
<dbReference type="PROSITE" id="PS00518">
    <property type="entry name" value="ZF_RING_1"/>
    <property type="match status" value="1"/>
</dbReference>
<keyword evidence="8" id="KW-1185">Reference proteome</keyword>
<feature type="region of interest" description="Disordered" evidence="5">
    <location>
        <begin position="1"/>
        <end position="47"/>
    </location>
</feature>
<dbReference type="GO" id="GO:0006913">
    <property type="term" value="P:nucleocytoplasmic transport"/>
    <property type="evidence" value="ECO:0007669"/>
    <property type="project" value="TreeGrafter"/>
</dbReference>
<name>A0A9C7Q3P6_9RHOD</name>
<dbReference type="Pfam" id="PF13516">
    <property type="entry name" value="LRR_6"/>
    <property type="match status" value="6"/>
</dbReference>
<dbReference type="InterPro" id="IPR017907">
    <property type="entry name" value="Znf_RING_CS"/>
</dbReference>
<proteinExistence type="predicted"/>
<dbReference type="Gene3D" id="3.30.40.10">
    <property type="entry name" value="Zinc/RING finger domain, C3HC4 (zinc finger)"/>
    <property type="match status" value="1"/>
</dbReference>
<dbReference type="GO" id="GO:0008270">
    <property type="term" value="F:zinc ion binding"/>
    <property type="evidence" value="ECO:0007669"/>
    <property type="project" value="UniProtKB-KW"/>
</dbReference>
<reference evidence="7" key="1">
    <citation type="journal article" date="2022" name="Proc. Natl. Acad. Sci. U.S.A.">
        <title>Life cycle and functional genomics of the unicellular red alga Galdieria for elucidating algal and plant evolution and industrial use.</title>
        <authorList>
            <person name="Hirooka S."/>
            <person name="Itabashi T."/>
            <person name="Ichinose T.M."/>
            <person name="Onuma R."/>
            <person name="Fujiwara T."/>
            <person name="Yamashita S."/>
            <person name="Jong L.W."/>
            <person name="Tomita R."/>
            <person name="Iwane A.H."/>
            <person name="Miyagishima S.Y."/>
        </authorList>
    </citation>
    <scope>NUCLEOTIDE SEQUENCE</scope>
    <source>
        <strain evidence="7">NBRC 102759</strain>
    </source>
</reference>
<dbReference type="SMART" id="SM00184">
    <property type="entry name" value="RING"/>
    <property type="match status" value="1"/>
</dbReference>
<evidence type="ECO:0000256" key="2">
    <source>
        <dbReference type="ARBA" id="ARBA00022771"/>
    </source>
</evidence>
<dbReference type="GO" id="GO:0048471">
    <property type="term" value="C:perinuclear region of cytoplasm"/>
    <property type="evidence" value="ECO:0007669"/>
    <property type="project" value="TreeGrafter"/>
</dbReference>
<evidence type="ECO:0000259" key="6">
    <source>
        <dbReference type="PROSITE" id="PS50089"/>
    </source>
</evidence>
<dbReference type="InterPro" id="IPR013083">
    <property type="entry name" value="Znf_RING/FYVE/PHD"/>
</dbReference>
<evidence type="ECO:0000256" key="3">
    <source>
        <dbReference type="ARBA" id="ARBA00022833"/>
    </source>
</evidence>
<evidence type="ECO:0000256" key="1">
    <source>
        <dbReference type="ARBA" id="ARBA00022723"/>
    </source>
</evidence>
<dbReference type="SMART" id="SM00368">
    <property type="entry name" value="LRR_RI"/>
    <property type="match status" value="12"/>
</dbReference>
<dbReference type="PANTHER" id="PTHR24113:SF15">
    <property type="entry name" value="NACHT DOMAIN-CONTAINING PROTEIN"/>
    <property type="match status" value="1"/>
</dbReference>
<dbReference type="PROSITE" id="PS50089">
    <property type="entry name" value="ZF_RING_2"/>
    <property type="match status" value="1"/>
</dbReference>
<dbReference type="InterPro" id="IPR032675">
    <property type="entry name" value="LRR_dom_sf"/>
</dbReference>
<keyword evidence="2 4" id="KW-0863">Zinc-finger</keyword>
<feature type="compositionally biased region" description="Polar residues" evidence="5">
    <location>
        <begin position="12"/>
        <end position="22"/>
    </location>
</feature>
<organism evidence="7 8">
    <name type="scientific">Galdieria partita</name>
    <dbReference type="NCBI Taxonomy" id="83374"/>
    <lineage>
        <taxon>Eukaryota</taxon>
        <taxon>Rhodophyta</taxon>
        <taxon>Bangiophyceae</taxon>
        <taxon>Galdieriales</taxon>
        <taxon>Galdieriaceae</taxon>
        <taxon>Galdieria</taxon>
    </lineage>
</organism>
<dbReference type="SUPFAM" id="SSF57850">
    <property type="entry name" value="RING/U-box"/>
    <property type="match status" value="1"/>
</dbReference>
<dbReference type="EMBL" id="BQMJ01000073">
    <property type="protein sequence ID" value="GJQ15734.1"/>
    <property type="molecule type" value="Genomic_DNA"/>
</dbReference>
<evidence type="ECO:0000313" key="8">
    <source>
        <dbReference type="Proteomes" id="UP001061958"/>
    </source>
</evidence>
<dbReference type="PANTHER" id="PTHR24113">
    <property type="entry name" value="RAN GTPASE-ACTIVATING PROTEIN 1"/>
    <property type="match status" value="1"/>
</dbReference>
<dbReference type="GO" id="GO:0005634">
    <property type="term" value="C:nucleus"/>
    <property type="evidence" value="ECO:0007669"/>
    <property type="project" value="TreeGrafter"/>
</dbReference>
<dbReference type="GO" id="GO:0005096">
    <property type="term" value="F:GTPase activator activity"/>
    <property type="evidence" value="ECO:0007669"/>
    <property type="project" value="InterPro"/>
</dbReference>
<protein>
    <recommendedName>
        <fullName evidence="6">RING-type domain-containing protein</fullName>
    </recommendedName>
</protein>
<evidence type="ECO:0000256" key="4">
    <source>
        <dbReference type="PROSITE-ProRule" id="PRU00175"/>
    </source>
</evidence>
<keyword evidence="1" id="KW-0479">Metal-binding</keyword>
<dbReference type="AlphaFoldDB" id="A0A9C7Q3P6"/>